<dbReference type="PANTHER" id="PTHR15020:SF50">
    <property type="entry name" value="UPF0659 PROTEIN YMR090W"/>
    <property type="match status" value="1"/>
</dbReference>
<dbReference type="EMBL" id="LGTO01000007">
    <property type="protein sequence ID" value="KNE20878.1"/>
    <property type="molecule type" value="Genomic_DNA"/>
</dbReference>
<evidence type="ECO:0000313" key="2">
    <source>
        <dbReference type="EMBL" id="KNE20878.1"/>
    </source>
</evidence>
<comment type="caution">
    <text evidence="2">The sequence shown here is derived from an EMBL/GenBank/DDBJ whole genome shotgun (WGS) entry which is preliminary data.</text>
</comment>
<evidence type="ECO:0000313" key="3">
    <source>
        <dbReference type="Proteomes" id="UP000036780"/>
    </source>
</evidence>
<proteinExistence type="predicted"/>
<feature type="domain" description="NAD(P)-binding" evidence="1">
    <location>
        <begin position="10"/>
        <end position="195"/>
    </location>
</feature>
<dbReference type="SUPFAM" id="SSF51735">
    <property type="entry name" value="NAD(P)-binding Rossmann-fold domains"/>
    <property type="match status" value="1"/>
</dbReference>
<dbReference type="PATRIC" id="fig|1473.5.peg.833"/>
<dbReference type="InterPro" id="IPR016040">
    <property type="entry name" value="NAD(P)-bd_dom"/>
</dbReference>
<dbReference type="CDD" id="cd05243">
    <property type="entry name" value="SDR_a5"/>
    <property type="match status" value="1"/>
</dbReference>
<reference evidence="3" key="1">
    <citation type="submission" date="2015-07" db="EMBL/GenBank/DDBJ databases">
        <title>Fjat-10053 dsm26.</title>
        <authorList>
            <person name="Liu B."/>
            <person name="Wang J."/>
            <person name="Zhu Y."/>
            <person name="Liu G."/>
            <person name="Chen Q."/>
            <person name="Chen Z."/>
            <person name="Lan J."/>
            <person name="Che J."/>
            <person name="Ge C."/>
            <person name="Shi H."/>
            <person name="Pan Z."/>
            <person name="Liu X."/>
        </authorList>
    </citation>
    <scope>NUCLEOTIDE SEQUENCE [LARGE SCALE GENOMIC DNA]</scope>
    <source>
        <strain evidence="3">DSM 26</strain>
    </source>
</reference>
<evidence type="ECO:0000259" key="1">
    <source>
        <dbReference type="Pfam" id="PF13460"/>
    </source>
</evidence>
<dbReference type="Gene3D" id="3.40.50.720">
    <property type="entry name" value="NAD(P)-binding Rossmann-like Domain"/>
    <property type="match status" value="1"/>
</dbReference>
<protein>
    <submittedName>
        <fullName evidence="2">Sugar epimerase</fullName>
    </submittedName>
</protein>
<dbReference type="RefSeq" id="WP_050353455.1">
    <property type="nucleotide sequence ID" value="NZ_JBCNGY010000234.1"/>
</dbReference>
<gene>
    <name evidence="2" type="ORF">AFK71_11480</name>
</gene>
<keyword evidence="3" id="KW-1185">Reference proteome</keyword>
<name>A0A0L0QRQ8_VIRPA</name>
<dbReference type="OrthoDB" id="9803892at2"/>
<dbReference type="PANTHER" id="PTHR15020">
    <property type="entry name" value="FLAVIN REDUCTASE-RELATED"/>
    <property type="match status" value="1"/>
</dbReference>
<dbReference type="Pfam" id="PF13460">
    <property type="entry name" value="NAD_binding_10"/>
    <property type="match status" value="1"/>
</dbReference>
<organism evidence="2 3">
    <name type="scientific">Virgibacillus pantothenticus</name>
    <dbReference type="NCBI Taxonomy" id="1473"/>
    <lineage>
        <taxon>Bacteria</taxon>
        <taxon>Bacillati</taxon>
        <taxon>Bacillota</taxon>
        <taxon>Bacilli</taxon>
        <taxon>Bacillales</taxon>
        <taxon>Bacillaceae</taxon>
        <taxon>Virgibacillus</taxon>
    </lineage>
</organism>
<dbReference type="AlphaFoldDB" id="A0A0L0QRQ8"/>
<dbReference type="Proteomes" id="UP000036780">
    <property type="component" value="Unassembled WGS sequence"/>
</dbReference>
<sequence length="219" mass="23569">MIVLKILVVGANGQIGKHLVKQIQDSGEHMARAMIRKQEQAQYFKDLGAETVVVDLEDEIEEITNAAEGVDAVVFTAGSGPNTGKDKTLMVDLDGAVKTIEATKAAGVKRFVMVSSFDTSRGAIQAASASFAPYVVAKHYADQWLRSTDLDYTIVHPGLLTNQPGTGQVDAATKIERGEIPREDVAGVIYGCLEDNTTIGKEFQIVAGKSEIKQALYKL</sequence>
<accession>A0A0L0QRQ8</accession>
<dbReference type="InterPro" id="IPR036291">
    <property type="entry name" value="NAD(P)-bd_dom_sf"/>
</dbReference>